<dbReference type="InterPro" id="IPR013785">
    <property type="entry name" value="Aldolase_TIM"/>
</dbReference>
<dbReference type="STRING" id="1224164.B843_03135"/>
<evidence type="ECO:0000259" key="4">
    <source>
        <dbReference type="Pfam" id="PF00724"/>
    </source>
</evidence>
<gene>
    <name evidence="5" type="ORF">B843_03135</name>
</gene>
<dbReference type="AlphaFoldDB" id="W5Y689"/>
<proteinExistence type="inferred from homology"/>
<keyword evidence="3" id="KW-0560">Oxidoreductase</keyword>
<dbReference type="GO" id="GO:0016628">
    <property type="term" value="F:oxidoreductase activity, acting on the CH-CH group of donors, NAD or NADP as acceptor"/>
    <property type="evidence" value="ECO:0007669"/>
    <property type="project" value="UniProtKB-ARBA"/>
</dbReference>
<dbReference type="eggNOG" id="COG1902">
    <property type="taxonomic scope" value="Bacteria"/>
</dbReference>
<dbReference type="InterPro" id="IPR045247">
    <property type="entry name" value="Oye-like"/>
</dbReference>
<dbReference type="PANTHER" id="PTHR22893:SF91">
    <property type="entry name" value="NADPH DEHYDROGENASE 2-RELATED"/>
    <property type="match status" value="1"/>
</dbReference>
<dbReference type="PATRIC" id="fig|1224164.3.peg.622"/>
<dbReference type="EMBL" id="CP004353">
    <property type="protein sequence ID" value="AHI22018.1"/>
    <property type="molecule type" value="Genomic_DNA"/>
</dbReference>
<dbReference type="KEGG" id="cvt:B843_03135"/>
<sequence>MVSLFDPATAGALQLNNRVTMAALTRMRADEDGIPSALHAEYYSQRAGAGIVVTEGTFPTFVSRGFEGQAGIANADQQAGWRQVAEAVHAKGGTLVMQIMHAGRMTHPSMNRGQEPEAPSAIASGTITHTPAGKVPLPVPRALETNELPRIRDEFVAAARRAIDAGLDGVELHGANGYLLHEFLAPSSNTRTDAYGGSPEARARFVIEVVRAVVAEVGAERVGLRISPEHNVQGVIEDDHADVVATYDALLDGIKDLGLAYLSILHADYAGEFVAHLKERFGGFVILNSGFGKVTELDEAREIVEGGHADAVAVGRELIANPDLVRRWKEGLALNVPNPKTFYTGGASGYTDYPFAE</sequence>
<protein>
    <recommendedName>
        <fullName evidence="4">NADH:flavin oxidoreductase/NADH oxidase N-terminal domain-containing protein</fullName>
    </recommendedName>
</protein>
<dbReference type="Pfam" id="PF00724">
    <property type="entry name" value="Oxidored_FMN"/>
    <property type="match status" value="1"/>
</dbReference>
<reference evidence="5 6" key="1">
    <citation type="submission" date="2013-02" db="EMBL/GenBank/DDBJ databases">
        <title>The complete genome sequence of Corynebacterium vitaeruminis DSM 20294.</title>
        <authorList>
            <person name="Ruckert C."/>
            <person name="Albersmeier A."/>
            <person name="Kalinowski J."/>
        </authorList>
    </citation>
    <scope>NUCLEOTIDE SEQUENCE [LARGE SCALE GENOMIC DNA]</scope>
    <source>
        <strain evidence="6">ATCC 10234</strain>
    </source>
</reference>
<dbReference type="FunFam" id="3.20.20.70:FF:000059">
    <property type="entry name" value="N-ethylmaleimide reductase, FMN-linked"/>
    <property type="match status" value="1"/>
</dbReference>
<evidence type="ECO:0000313" key="5">
    <source>
        <dbReference type="EMBL" id="AHI22018.1"/>
    </source>
</evidence>
<dbReference type="RefSeq" id="WP_025252072.1">
    <property type="nucleotide sequence ID" value="NZ_CP004353.1"/>
</dbReference>
<dbReference type="GO" id="GO:0005829">
    <property type="term" value="C:cytosol"/>
    <property type="evidence" value="ECO:0007669"/>
    <property type="project" value="UniProtKB-ARBA"/>
</dbReference>
<comment type="cofactor">
    <cofactor evidence="1">
        <name>FMN</name>
        <dbReference type="ChEBI" id="CHEBI:58210"/>
    </cofactor>
</comment>
<dbReference type="CDD" id="cd02933">
    <property type="entry name" value="OYE_like_FMN"/>
    <property type="match status" value="1"/>
</dbReference>
<name>W5Y689_9CORY</name>
<feature type="domain" description="NADH:flavin oxidoreductase/NADH oxidase N-terminal" evidence="4">
    <location>
        <begin position="3"/>
        <end position="335"/>
    </location>
</feature>
<dbReference type="Proteomes" id="UP000019222">
    <property type="component" value="Chromosome"/>
</dbReference>
<dbReference type="InterPro" id="IPR001155">
    <property type="entry name" value="OxRdtase_FMN_N"/>
</dbReference>
<evidence type="ECO:0000256" key="1">
    <source>
        <dbReference type="ARBA" id="ARBA00001917"/>
    </source>
</evidence>
<dbReference type="HOGENOM" id="CLU_012153_0_0_11"/>
<dbReference type="Gene3D" id="3.20.20.70">
    <property type="entry name" value="Aldolase class I"/>
    <property type="match status" value="1"/>
</dbReference>
<dbReference type="PANTHER" id="PTHR22893">
    <property type="entry name" value="NADH OXIDOREDUCTASE-RELATED"/>
    <property type="match status" value="1"/>
</dbReference>
<evidence type="ECO:0000256" key="3">
    <source>
        <dbReference type="ARBA" id="ARBA00023002"/>
    </source>
</evidence>
<evidence type="ECO:0000313" key="6">
    <source>
        <dbReference type="Proteomes" id="UP000019222"/>
    </source>
</evidence>
<organism evidence="5 6">
    <name type="scientific">Corynebacterium vitaeruminis DSM 20294</name>
    <dbReference type="NCBI Taxonomy" id="1224164"/>
    <lineage>
        <taxon>Bacteria</taxon>
        <taxon>Bacillati</taxon>
        <taxon>Actinomycetota</taxon>
        <taxon>Actinomycetes</taxon>
        <taxon>Mycobacteriales</taxon>
        <taxon>Corynebacteriaceae</taxon>
        <taxon>Corynebacterium</taxon>
    </lineage>
</organism>
<accession>W5Y689</accession>
<comment type="similarity">
    <text evidence="2">Belongs to the NADH:flavin oxidoreductase/NADH oxidase family.</text>
</comment>
<dbReference type="GO" id="GO:0010181">
    <property type="term" value="F:FMN binding"/>
    <property type="evidence" value="ECO:0007669"/>
    <property type="project" value="InterPro"/>
</dbReference>
<keyword evidence="6" id="KW-1185">Reference proteome</keyword>
<dbReference type="SUPFAM" id="SSF51395">
    <property type="entry name" value="FMN-linked oxidoreductases"/>
    <property type="match status" value="1"/>
</dbReference>
<evidence type="ECO:0000256" key="2">
    <source>
        <dbReference type="ARBA" id="ARBA00005979"/>
    </source>
</evidence>